<dbReference type="EC" id="4.6.1.19" evidence="4"/>
<evidence type="ECO:0000256" key="16">
    <source>
        <dbReference type="PIRSR" id="PIRSR633697-1"/>
    </source>
</evidence>
<comment type="subcellular location">
    <subcellularLocation>
        <location evidence="2">Cytoplasm</location>
    </subcellularLocation>
    <subcellularLocation>
        <location evidence="1">Vacuole lumen</location>
    </subcellularLocation>
</comment>
<dbReference type="InterPro" id="IPR018188">
    <property type="entry name" value="RNase_T2_His_AS_1"/>
</dbReference>
<keyword evidence="20" id="KW-1185">Reference proteome</keyword>
<evidence type="ECO:0000256" key="6">
    <source>
        <dbReference type="ARBA" id="ARBA00022554"/>
    </source>
</evidence>
<keyword evidence="13" id="KW-0456">Lyase</keyword>
<dbReference type="EMBL" id="PUHR01000095">
    <property type="protein sequence ID" value="KAG0667731.1"/>
    <property type="molecule type" value="Genomic_DNA"/>
</dbReference>
<dbReference type="GO" id="GO:0006401">
    <property type="term" value="P:RNA catabolic process"/>
    <property type="evidence" value="ECO:0007669"/>
    <property type="project" value="TreeGrafter"/>
</dbReference>
<dbReference type="PANTHER" id="PTHR11240:SF22">
    <property type="entry name" value="RIBONUCLEASE T2"/>
    <property type="match status" value="1"/>
</dbReference>
<keyword evidence="10" id="KW-0378">Hydrolase</keyword>
<dbReference type="InterPro" id="IPR001568">
    <property type="entry name" value="RNase_T2-like"/>
</dbReference>
<feature type="active site" evidence="16">
    <location>
        <position position="153"/>
    </location>
</feature>
<evidence type="ECO:0000256" key="4">
    <source>
        <dbReference type="ARBA" id="ARBA00012571"/>
    </source>
</evidence>
<dbReference type="PROSITE" id="PS00530">
    <property type="entry name" value="RNASE_T2_1"/>
    <property type="match status" value="1"/>
</dbReference>
<evidence type="ECO:0000256" key="2">
    <source>
        <dbReference type="ARBA" id="ARBA00004496"/>
    </source>
</evidence>
<accession>A0A9P7B9L9</accession>
<comment type="function">
    <text evidence="14">Rnase which modulates cell survival under stress conditions. Released from the vacuole to the cytoplasm during stress to promote tRNA and rRNA cleavage and to activate separately a downstream pathway that promotes cell death. Involved in cell size, vacuolar morphology and growth at high temperatures and high salt concentration.</text>
</comment>
<keyword evidence="5" id="KW-0963">Cytoplasm</keyword>
<keyword evidence="6" id="KW-0926">Vacuole</keyword>
<evidence type="ECO:0000256" key="11">
    <source>
        <dbReference type="ARBA" id="ARBA00023157"/>
    </source>
</evidence>
<dbReference type="PANTHER" id="PTHR11240">
    <property type="entry name" value="RIBONUCLEASE T2"/>
    <property type="match status" value="1"/>
</dbReference>
<dbReference type="Gene3D" id="3.90.730.10">
    <property type="entry name" value="Ribonuclease T2-like"/>
    <property type="match status" value="1"/>
</dbReference>
<keyword evidence="8" id="KW-0732">Signal</keyword>
<evidence type="ECO:0000256" key="8">
    <source>
        <dbReference type="ARBA" id="ARBA00022729"/>
    </source>
</evidence>
<dbReference type="GO" id="GO:0033897">
    <property type="term" value="F:ribonuclease T2 activity"/>
    <property type="evidence" value="ECO:0007669"/>
    <property type="project" value="UniProtKB-EC"/>
</dbReference>
<evidence type="ECO:0000256" key="5">
    <source>
        <dbReference type="ARBA" id="ARBA00022490"/>
    </source>
</evidence>
<evidence type="ECO:0000256" key="14">
    <source>
        <dbReference type="ARBA" id="ARBA00025494"/>
    </source>
</evidence>
<dbReference type="OrthoDB" id="435754at2759"/>
<organism evidence="19 20">
    <name type="scientific">Maudiozyma exigua</name>
    <name type="common">Yeast</name>
    <name type="synonym">Kazachstania exigua</name>
    <dbReference type="NCBI Taxonomy" id="34358"/>
    <lineage>
        <taxon>Eukaryota</taxon>
        <taxon>Fungi</taxon>
        <taxon>Dikarya</taxon>
        <taxon>Ascomycota</taxon>
        <taxon>Saccharomycotina</taxon>
        <taxon>Saccharomycetes</taxon>
        <taxon>Saccharomycetales</taxon>
        <taxon>Saccharomycetaceae</taxon>
        <taxon>Maudiozyma</taxon>
    </lineage>
</organism>
<evidence type="ECO:0000259" key="18">
    <source>
        <dbReference type="Pfam" id="PF25488"/>
    </source>
</evidence>
<keyword evidence="11" id="KW-1015">Disulfide bond</keyword>
<evidence type="ECO:0000256" key="12">
    <source>
        <dbReference type="ARBA" id="ARBA00023180"/>
    </source>
</evidence>
<keyword evidence="7" id="KW-0540">Nuclease</keyword>
<evidence type="ECO:0000256" key="9">
    <source>
        <dbReference type="ARBA" id="ARBA00022759"/>
    </source>
</evidence>
<dbReference type="CDD" id="cd01061">
    <property type="entry name" value="RNase_T2_euk"/>
    <property type="match status" value="1"/>
</dbReference>
<evidence type="ECO:0000256" key="10">
    <source>
        <dbReference type="ARBA" id="ARBA00022801"/>
    </source>
</evidence>
<dbReference type="InterPro" id="IPR036430">
    <property type="entry name" value="RNase_T2-like_sf"/>
</dbReference>
<proteinExistence type="inferred from homology"/>
<dbReference type="GO" id="GO:0016787">
    <property type="term" value="F:hydrolase activity"/>
    <property type="evidence" value="ECO:0007669"/>
    <property type="project" value="UniProtKB-KW"/>
</dbReference>
<evidence type="ECO:0000313" key="19">
    <source>
        <dbReference type="EMBL" id="KAG0667731.1"/>
    </source>
</evidence>
<comment type="caution">
    <text evidence="19">The sequence shown here is derived from an EMBL/GenBank/DDBJ whole genome shotgun (WGS) entry which is preliminary data.</text>
</comment>
<gene>
    <name evidence="19" type="primary">RNY1</name>
    <name evidence="19" type="ORF">C6P45_005452</name>
</gene>
<dbReference type="GO" id="GO:0005576">
    <property type="term" value="C:extracellular region"/>
    <property type="evidence" value="ECO:0007669"/>
    <property type="project" value="TreeGrafter"/>
</dbReference>
<feature type="active site" evidence="16">
    <location>
        <position position="87"/>
    </location>
</feature>
<evidence type="ECO:0000313" key="20">
    <source>
        <dbReference type="Proteomes" id="UP000750334"/>
    </source>
</evidence>
<protein>
    <recommendedName>
        <fullName evidence="15">Ribonuclease T2-like</fullName>
        <ecNumber evidence="4">4.6.1.19</ecNumber>
    </recommendedName>
</protein>
<feature type="domain" description="RNase T2-like C-terminal" evidence="18">
    <location>
        <begin position="315"/>
        <end position="430"/>
    </location>
</feature>
<evidence type="ECO:0000256" key="1">
    <source>
        <dbReference type="ARBA" id="ARBA00004410"/>
    </source>
</evidence>
<feature type="active site" evidence="16">
    <location>
        <position position="149"/>
    </location>
</feature>
<dbReference type="GO" id="GO:0003723">
    <property type="term" value="F:RNA binding"/>
    <property type="evidence" value="ECO:0007669"/>
    <property type="project" value="InterPro"/>
</dbReference>
<reference evidence="19 20" key="1">
    <citation type="submission" date="2020-11" db="EMBL/GenBank/DDBJ databases">
        <title>Kefir isolates.</title>
        <authorList>
            <person name="Marcisauskas S."/>
            <person name="Kim Y."/>
            <person name="Blasche S."/>
        </authorList>
    </citation>
    <scope>NUCLEOTIDE SEQUENCE [LARGE SCALE GENOMIC DNA]</scope>
    <source>
        <strain evidence="19 20">OG2</strain>
    </source>
</reference>
<dbReference type="Pfam" id="PF00445">
    <property type="entry name" value="Ribonuclease_T2"/>
    <property type="match status" value="1"/>
</dbReference>
<dbReference type="Pfam" id="PF25488">
    <property type="entry name" value="RNaseT2L_C"/>
    <property type="match status" value="1"/>
</dbReference>
<evidence type="ECO:0000256" key="13">
    <source>
        <dbReference type="ARBA" id="ARBA00023239"/>
    </source>
</evidence>
<dbReference type="AlphaFoldDB" id="A0A9P7B9L9"/>
<comment type="similarity">
    <text evidence="3 17">Belongs to the RNase T2 family.</text>
</comment>
<evidence type="ECO:0000256" key="15">
    <source>
        <dbReference type="ARBA" id="ARBA00071169"/>
    </source>
</evidence>
<dbReference type="InterPro" id="IPR057328">
    <property type="entry name" value="RNaseT2L_C"/>
</dbReference>
<dbReference type="PROSITE" id="PS00531">
    <property type="entry name" value="RNASE_T2_2"/>
    <property type="match status" value="1"/>
</dbReference>
<dbReference type="InterPro" id="IPR033697">
    <property type="entry name" value="Ribonuclease_T2_eukaryotic"/>
</dbReference>
<evidence type="ECO:0000256" key="3">
    <source>
        <dbReference type="ARBA" id="ARBA00007469"/>
    </source>
</evidence>
<dbReference type="GO" id="GO:0005775">
    <property type="term" value="C:vacuolar lumen"/>
    <property type="evidence" value="ECO:0007669"/>
    <property type="project" value="UniProtKB-SubCell"/>
</dbReference>
<dbReference type="Proteomes" id="UP000750334">
    <property type="component" value="Unassembled WGS sequence"/>
</dbReference>
<keyword evidence="12" id="KW-0325">Glycoprotein</keyword>
<name>A0A9P7B9L9_MAUEX</name>
<evidence type="ECO:0000256" key="7">
    <source>
        <dbReference type="ARBA" id="ARBA00022722"/>
    </source>
</evidence>
<keyword evidence="9" id="KW-0255">Endonuclease</keyword>
<dbReference type="SUPFAM" id="SSF55895">
    <property type="entry name" value="Ribonuclease Rh-like"/>
    <property type="match status" value="1"/>
</dbReference>
<evidence type="ECO:0000256" key="17">
    <source>
        <dbReference type="RuleBase" id="RU004328"/>
    </source>
</evidence>
<sequence length="439" mass="51040">MRIPQNILLYNDIFSTFKSKTEHEGYCPIDLPNTCRNATEITDTCCFEYPGGVFLQSQFWNYRTSKLGMNDSEIIRELGPLDSFTIHGLWPDNCDGSYEQFCRRDLFIDDVYYIMHNGNFPGTEVLYDDLDLLWKSNRVGQDESLWVHEFNKHGSCIKNLYSQCYERWNDNTQEDNNDDADLGKLWKERGVIDYFNVSVNLFKKLDTFQALKEHNIVPSTEKTYTKKEIEEALKESFDGKDVFINCDRNNAITEIWYYHLLHGSIINENFKPLSVFDLGKKMPFSRCHETGIKYYPKGYFPKGQLPHQPGNGRGQRGVLRILDSGNEKSLGFIVKDGHWMSRGTPANYQLIKSPYGNYNLKSRLGYCQITINDELACHFKNPQQASQFEYDSETGYIGYSNSYVWGSSKIPKNTKKASLFTNKGNDDYRHKLYLKFSNL</sequence>
<dbReference type="InterPro" id="IPR033130">
    <property type="entry name" value="RNase_T2_His_AS_2"/>
</dbReference>